<keyword evidence="1" id="KW-0732">Signal</keyword>
<evidence type="ECO:0000313" key="2">
    <source>
        <dbReference type="EMBL" id="PZM16891.1"/>
    </source>
</evidence>
<feature type="chain" id="PRO_5016012882" evidence="1">
    <location>
        <begin position="24"/>
        <end position="131"/>
    </location>
</feature>
<proteinExistence type="predicted"/>
<gene>
    <name evidence="2" type="ORF">CPY51_01170</name>
</gene>
<name>A0A2W4D032_9HYPH</name>
<dbReference type="AlphaFoldDB" id="A0A2W4D032"/>
<dbReference type="RefSeq" id="WP_111158221.1">
    <property type="nucleotide sequence ID" value="NZ_PCDP01000001.1"/>
</dbReference>
<keyword evidence="3" id="KW-1185">Reference proteome</keyword>
<comment type="caution">
    <text evidence="2">The sequence shown here is derived from an EMBL/GenBank/DDBJ whole genome shotgun (WGS) entry which is preliminary data.</text>
</comment>
<sequence>MKRVSIVAATSALLFCSTIAASAQSFQNLPLRNNGQLPEGYISVQAGLSFNVPLKDVNDYGQEQTEAAKTFYRIAGSYCTTLLATVADSCEIKSLSSNADVQNFEGRSPNLTVRGQITMAIKLKPATKQPN</sequence>
<reference evidence="2 3" key="1">
    <citation type="journal article" date="2018" name="Sci. Rep.">
        <title>Rhizobium tumorigenes sp. nov., a novel plant tumorigenic bacterium isolated from cane gall tumors on thornless blackberry.</title>
        <authorList>
            <person name="Kuzmanovi N."/>
            <person name="Smalla K."/>
            <person name="Gronow S."/>
            <person name="PuBawska J."/>
        </authorList>
    </citation>
    <scope>NUCLEOTIDE SEQUENCE [LARGE SCALE GENOMIC DNA]</scope>
    <source>
        <strain evidence="2 3">CCBAU 85046</strain>
    </source>
</reference>
<dbReference type="Proteomes" id="UP000248925">
    <property type="component" value="Unassembled WGS sequence"/>
</dbReference>
<evidence type="ECO:0000313" key="3">
    <source>
        <dbReference type="Proteomes" id="UP000248925"/>
    </source>
</evidence>
<protein>
    <submittedName>
        <fullName evidence="2">Uncharacterized protein</fullName>
    </submittedName>
</protein>
<feature type="signal peptide" evidence="1">
    <location>
        <begin position="1"/>
        <end position="23"/>
    </location>
</feature>
<dbReference type="OrthoDB" id="8401393at2"/>
<dbReference type="EMBL" id="PCDP01000001">
    <property type="protein sequence ID" value="PZM16891.1"/>
    <property type="molecule type" value="Genomic_DNA"/>
</dbReference>
<accession>A0A2W4D032</accession>
<evidence type="ECO:0000256" key="1">
    <source>
        <dbReference type="SAM" id="SignalP"/>
    </source>
</evidence>
<organism evidence="2 3">
    <name type="scientific">Rhizobium tubonense</name>
    <dbReference type="NCBI Taxonomy" id="484088"/>
    <lineage>
        <taxon>Bacteria</taxon>
        <taxon>Pseudomonadati</taxon>
        <taxon>Pseudomonadota</taxon>
        <taxon>Alphaproteobacteria</taxon>
        <taxon>Hyphomicrobiales</taxon>
        <taxon>Rhizobiaceae</taxon>
        <taxon>Rhizobium/Agrobacterium group</taxon>
        <taxon>Rhizobium</taxon>
    </lineage>
</organism>